<keyword evidence="3" id="KW-1185">Reference proteome</keyword>
<evidence type="ECO:0000313" key="3">
    <source>
        <dbReference type="Proteomes" id="UP001159405"/>
    </source>
</evidence>
<dbReference type="EMBL" id="CALNXK010000145">
    <property type="protein sequence ID" value="CAH3168462.1"/>
    <property type="molecule type" value="Genomic_DNA"/>
</dbReference>
<evidence type="ECO:0000313" key="2">
    <source>
        <dbReference type="EMBL" id="CAH3168462.1"/>
    </source>
</evidence>
<feature type="region of interest" description="Disordered" evidence="1">
    <location>
        <begin position="70"/>
        <end position="100"/>
    </location>
</feature>
<sequence length="201" mass="22631">KTSDGHWPADTIRELSQEIVGQDCIAVIKGDKLPGYPLVVRLFFSDDSEMAQTLLSRGLVKKSVLLNDEEPPQFYPQKRGPNKAKAVKSKRSITETRAHTQKIGSREAECMLARTNLPLDDIRYDVTITHIERPDCLYIQRVPPTDKDPGFSDDPDPTLEAAAEELQSLEEIMAKINEPDYFKKYTPLTTASEGKWALCPK</sequence>
<comment type="caution">
    <text evidence="2">The sequence shown here is derived from an EMBL/GenBank/DDBJ whole genome shotgun (WGS) entry which is preliminary data.</text>
</comment>
<feature type="compositionally biased region" description="Basic residues" evidence="1">
    <location>
        <begin position="80"/>
        <end position="91"/>
    </location>
</feature>
<name>A0ABN8QQ51_9CNID</name>
<reference evidence="2 3" key="1">
    <citation type="submission" date="2022-05" db="EMBL/GenBank/DDBJ databases">
        <authorList>
            <consortium name="Genoscope - CEA"/>
            <person name="William W."/>
        </authorList>
    </citation>
    <scope>NUCLEOTIDE SEQUENCE [LARGE SCALE GENOMIC DNA]</scope>
</reference>
<gene>
    <name evidence="2" type="ORF">PLOB_00009308</name>
</gene>
<proteinExistence type="predicted"/>
<evidence type="ECO:0000256" key="1">
    <source>
        <dbReference type="SAM" id="MobiDB-lite"/>
    </source>
</evidence>
<feature type="non-terminal residue" evidence="2">
    <location>
        <position position="1"/>
    </location>
</feature>
<accession>A0ABN8QQ51</accession>
<dbReference type="Proteomes" id="UP001159405">
    <property type="component" value="Unassembled WGS sequence"/>
</dbReference>
<protein>
    <submittedName>
        <fullName evidence="2">Uncharacterized protein</fullName>
    </submittedName>
</protein>
<organism evidence="2 3">
    <name type="scientific">Porites lobata</name>
    <dbReference type="NCBI Taxonomy" id="104759"/>
    <lineage>
        <taxon>Eukaryota</taxon>
        <taxon>Metazoa</taxon>
        <taxon>Cnidaria</taxon>
        <taxon>Anthozoa</taxon>
        <taxon>Hexacorallia</taxon>
        <taxon>Scleractinia</taxon>
        <taxon>Fungiina</taxon>
        <taxon>Poritidae</taxon>
        <taxon>Porites</taxon>
    </lineage>
</organism>